<accession>A0A9N9C8Y5</accession>
<dbReference type="AlphaFoldDB" id="A0A9N9C8Y5"/>
<organism evidence="1 2">
    <name type="scientific">Ambispora gerdemannii</name>
    <dbReference type="NCBI Taxonomy" id="144530"/>
    <lineage>
        <taxon>Eukaryota</taxon>
        <taxon>Fungi</taxon>
        <taxon>Fungi incertae sedis</taxon>
        <taxon>Mucoromycota</taxon>
        <taxon>Glomeromycotina</taxon>
        <taxon>Glomeromycetes</taxon>
        <taxon>Archaeosporales</taxon>
        <taxon>Ambisporaceae</taxon>
        <taxon>Ambispora</taxon>
    </lineage>
</organism>
<reference evidence="1" key="1">
    <citation type="submission" date="2021-06" db="EMBL/GenBank/DDBJ databases">
        <authorList>
            <person name="Kallberg Y."/>
            <person name="Tangrot J."/>
            <person name="Rosling A."/>
        </authorList>
    </citation>
    <scope>NUCLEOTIDE SEQUENCE</scope>
    <source>
        <strain evidence="1">MT106</strain>
    </source>
</reference>
<evidence type="ECO:0000313" key="2">
    <source>
        <dbReference type="Proteomes" id="UP000789831"/>
    </source>
</evidence>
<keyword evidence="2" id="KW-1185">Reference proteome</keyword>
<proteinExistence type="predicted"/>
<sequence length="110" mass="12765">MLVSHVHRLSETYREFLEKLTTQSLLLATYLTKENDGGLKYVCCEGKYFDTYLKKTDRLSPTMYVAYEYRKDNCVQMYAAFDDLDVALDLVDGKILNLNERIAVDFVNVS</sequence>
<comment type="caution">
    <text evidence="1">The sequence shown here is derived from an EMBL/GenBank/DDBJ whole genome shotgun (WGS) entry which is preliminary data.</text>
</comment>
<gene>
    <name evidence="1" type="ORF">AGERDE_LOCUS8800</name>
</gene>
<evidence type="ECO:0000313" key="1">
    <source>
        <dbReference type="EMBL" id="CAG8594953.1"/>
    </source>
</evidence>
<dbReference type="Proteomes" id="UP000789831">
    <property type="component" value="Unassembled WGS sequence"/>
</dbReference>
<protein>
    <submittedName>
        <fullName evidence="1">13147_t:CDS:1</fullName>
    </submittedName>
</protein>
<name>A0A9N9C8Y5_9GLOM</name>
<dbReference type="EMBL" id="CAJVPL010001984">
    <property type="protein sequence ID" value="CAG8594953.1"/>
    <property type="molecule type" value="Genomic_DNA"/>
</dbReference>